<protein>
    <submittedName>
        <fullName evidence="1">Uncharacterized protein</fullName>
    </submittedName>
</protein>
<accession>A1ARA8</accession>
<dbReference type="KEGG" id="ppd:Ppro_2271"/>
<dbReference type="EMBL" id="CP000482">
    <property type="protein sequence ID" value="ABK99878.1"/>
    <property type="molecule type" value="Genomic_DNA"/>
</dbReference>
<name>A1ARA8_PELPD</name>
<evidence type="ECO:0000313" key="2">
    <source>
        <dbReference type="Proteomes" id="UP000006732"/>
    </source>
</evidence>
<reference evidence="1 2" key="1">
    <citation type="submission" date="2006-10" db="EMBL/GenBank/DDBJ databases">
        <title>Complete sequence of chromosome of Pelobacter propionicus DSM 2379.</title>
        <authorList>
            <consortium name="US DOE Joint Genome Institute"/>
            <person name="Copeland A."/>
            <person name="Lucas S."/>
            <person name="Lapidus A."/>
            <person name="Barry K."/>
            <person name="Detter J.C."/>
            <person name="Glavina del Rio T."/>
            <person name="Hammon N."/>
            <person name="Israni S."/>
            <person name="Dalin E."/>
            <person name="Tice H."/>
            <person name="Pitluck S."/>
            <person name="Saunders E."/>
            <person name="Brettin T."/>
            <person name="Bruce D."/>
            <person name="Han C."/>
            <person name="Tapia R."/>
            <person name="Schmutz J."/>
            <person name="Larimer F."/>
            <person name="Land M."/>
            <person name="Hauser L."/>
            <person name="Kyrpides N."/>
            <person name="Kim E."/>
            <person name="Lovley D."/>
            <person name="Richardson P."/>
        </authorList>
    </citation>
    <scope>NUCLEOTIDE SEQUENCE [LARGE SCALE GENOMIC DNA]</scope>
    <source>
        <strain evidence="2">DSM 2379 / NBRC 103807 / OttBd1</strain>
    </source>
</reference>
<proteinExistence type="predicted"/>
<dbReference type="Proteomes" id="UP000006732">
    <property type="component" value="Chromosome"/>
</dbReference>
<sequence length="109" mass="12744">MCSIGGAAMNYNDYPTEPMGDGSLYRQCKSCKVPVLEINGELDKHRPWCEYRQEMKARQLRDELLEENLWLRFLLGQVFHSLPEQRDWLDPEIEKGMKAALESKPRTGR</sequence>
<dbReference type="HOGENOM" id="CLU_2181391_0_0_7"/>
<keyword evidence="2" id="KW-1185">Reference proteome</keyword>
<evidence type="ECO:0000313" key="1">
    <source>
        <dbReference type="EMBL" id="ABK99878.1"/>
    </source>
</evidence>
<organism evidence="1 2">
    <name type="scientific">Pelobacter propionicus (strain DSM 2379 / NBRC 103807 / OttBd1)</name>
    <dbReference type="NCBI Taxonomy" id="338966"/>
    <lineage>
        <taxon>Bacteria</taxon>
        <taxon>Pseudomonadati</taxon>
        <taxon>Thermodesulfobacteriota</taxon>
        <taxon>Desulfuromonadia</taxon>
        <taxon>Desulfuromonadales</taxon>
        <taxon>Desulfuromonadaceae</taxon>
        <taxon>Pelobacter</taxon>
    </lineage>
</organism>
<dbReference type="AlphaFoldDB" id="A1ARA8"/>
<gene>
    <name evidence="1" type="ordered locus">Ppro_2271</name>
</gene>